<dbReference type="InterPro" id="IPR004638">
    <property type="entry name" value="EmrB-like"/>
</dbReference>
<organism evidence="9 10">
    <name type="scientific">Deinococcus roseus</name>
    <dbReference type="NCBI Taxonomy" id="392414"/>
    <lineage>
        <taxon>Bacteria</taxon>
        <taxon>Thermotogati</taxon>
        <taxon>Deinococcota</taxon>
        <taxon>Deinococci</taxon>
        <taxon>Deinococcales</taxon>
        <taxon>Deinococcaceae</taxon>
        <taxon>Deinococcus</taxon>
    </lineage>
</organism>
<evidence type="ECO:0000259" key="8">
    <source>
        <dbReference type="PROSITE" id="PS50850"/>
    </source>
</evidence>
<feature type="transmembrane region" description="Helical" evidence="7">
    <location>
        <begin position="12"/>
        <end position="36"/>
    </location>
</feature>
<dbReference type="Proteomes" id="UP000632222">
    <property type="component" value="Unassembled WGS sequence"/>
</dbReference>
<feature type="transmembrane region" description="Helical" evidence="7">
    <location>
        <begin position="118"/>
        <end position="138"/>
    </location>
</feature>
<name>A0ABQ2CXE8_9DEIO</name>
<gene>
    <name evidence="9" type="ORF">GCM10008938_13880</name>
</gene>
<evidence type="ECO:0000256" key="1">
    <source>
        <dbReference type="ARBA" id="ARBA00004651"/>
    </source>
</evidence>
<accession>A0ABQ2CXE8</accession>
<protein>
    <recommendedName>
        <fullName evidence="8">Major facilitator superfamily (MFS) profile domain-containing protein</fullName>
    </recommendedName>
</protein>
<feature type="transmembrane region" description="Helical" evidence="7">
    <location>
        <begin position="189"/>
        <end position="210"/>
    </location>
</feature>
<dbReference type="InterPro" id="IPR036259">
    <property type="entry name" value="MFS_trans_sf"/>
</dbReference>
<evidence type="ECO:0000256" key="6">
    <source>
        <dbReference type="ARBA" id="ARBA00023136"/>
    </source>
</evidence>
<evidence type="ECO:0000256" key="4">
    <source>
        <dbReference type="ARBA" id="ARBA00022692"/>
    </source>
</evidence>
<feature type="transmembrane region" description="Helical" evidence="7">
    <location>
        <begin position="426"/>
        <end position="444"/>
    </location>
</feature>
<dbReference type="RefSeq" id="WP_189001740.1">
    <property type="nucleotide sequence ID" value="NZ_BMOD01000003.1"/>
</dbReference>
<feature type="transmembrane region" description="Helical" evidence="7">
    <location>
        <begin position="355"/>
        <end position="377"/>
    </location>
</feature>
<dbReference type="InterPro" id="IPR011701">
    <property type="entry name" value="MFS"/>
</dbReference>
<evidence type="ECO:0000256" key="7">
    <source>
        <dbReference type="SAM" id="Phobius"/>
    </source>
</evidence>
<proteinExistence type="predicted"/>
<dbReference type="PANTHER" id="PTHR23501">
    <property type="entry name" value="MAJOR FACILITATOR SUPERFAMILY"/>
    <property type="match status" value="1"/>
</dbReference>
<feature type="transmembrane region" description="Helical" evidence="7">
    <location>
        <begin position="330"/>
        <end position="348"/>
    </location>
</feature>
<dbReference type="PANTHER" id="PTHR23501:SF197">
    <property type="entry name" value="COMD"/>
    <property type="match status" value="1"/>
</dbReference>
<evidence type="ECO:0000313" key="9">
    <source>
        <dbReference type="EMBL" id="GGJ28997.1"/>
    </source>
</evidence>
<keyword evidence="2" id="KW-0813">Transport</keyword>
<feature type="transmembrane region" description="Helical" evidence="7">
    <location>
        <begin position="48"/>
        <end position="67"/>
    </location>
</feature>
<dbReference type="InterPro" id="IPR020846">
    <property type="entry name" value="MFS_dom"/>
</dbReference>
<keyword evidence="3" id="KW-1003">Cell membrane</keyword>
<evidence type="ECO:0000256" key="5">
    <source>
        <dbReference type="ARBA" id="ARBA00022989"/>
    </source>
</evidence>
<keyword evidence="10" id="KW-1185">Reference proteome</keyword>
<feature type="domain" description="Major facilitator superfamily (MFS) profile" evidence="8">
    <location>
        <begin position="14"/>
        <end position="485"/>
    </location>
</feature>
<dbReference type="NCBIfam" id="TIGR00711">
    <property type="entry name" value="efflux_EmrB"/>
    <property type="match status" value="1"/>
</dbReference>
<keyword evidence="5 7" id="KW-1133">Transmembrane helix</keyword>
<feature type="transmembrane region" description="Helical" evidence="7">
    <location>
        <begin position="150"/>
        <end position="169"/>
    </location>
</feature>
<evidence type="ECO:0000256" key="3">
    <source>
        <dbReference type="ARBA" id="ARBA00022475"/>
    </source>
</evidence>
<dbReference type="SUPFAM" id="SSF103473">
    <property type="entry name" value="MFS general substrate transporter"/>
    <property type="match status" value="1"/>
</dbReference>
<feature type="transmembrane region" description="Helical" evidence="7">
    <location>
        <begin position="253"/>
        <end position="270"/>
    </location>
</feature>
<reference evidence="10" key="1">
    <citation type="journal article" date="2019" name="Int. J. Syst. Evol. Microbiol.">
        <title>The Global Catalogue of Microorganisms (GCM) 10K type strain sequencing project: providing services to taxonomists for standard genome sequencing and annotation.</title>
        <authorList>
            <consortium name="The Broad Institute Genomics Platform"/>
            <consortium name="The Broad Institute Genome Sequencing Center for Infectious Disease"/>
            <person name="Wu L."/>
            <person name="Ma J."/>
        </authorList>
    </citation>
    <scope>NUCLEOTIDE SEQUENCE [LARGE SCALE GENOMIC DNA]</scope>
    <source>
        <strain evidence="10">JCM 14370</strain>
    </source>
</reference>
<keyword evidence="6 7" id="KW-0472">Membrane</keyword>
<keyword evidence="4 7" id="KW-0812">Transmembrane</keyword>
<dbReference type="Gene3D" id="1.20.1250.20">
    <property type="entry name" value="MFS general substrate transporter like domains"/>
    <property type="match status" value="1"/>
</dbReference>
<comment type="caution">
    <text evidence="9">The sequence shown here is derived from an EMBL/GenBank/DDBJ whole genome shotgun (WGS) entry which is preliminary data.</text>
</comment>
<evidence type="ECO:0000313" key="10">
    <source>
        <dbReference type="Proteomes" id="UP000632222"/>
    </source>
</evidence>
<comment type="subcellular location">
    <subcellularLocation>
        <location evidence="1">Cell membrane</location>
        <topology evidence="1">Multi-pass membrane protein</topology>
    </subcellularLocation>
</comment>
<sequence>MTQITITPKERNLILGSIMMVMLLGALDQTIVSTAMPRIIEQLKGLELYSWVTTAYMLTSTVMVPIYGKLSDLYGRKPIMIIGVIIFLLGSMLCGLAGEFGTLPLLGDGMTQLVIYRAIQGLGGAALFTIAFAVIADIVPVEERSKTQGLFGAVFGLSSVVGPLIGGFLTDHGTMHLFGHVIDGWRWVFYVNLPIGLVSLYMLVTHMPLLKMSLEKKPQIDYVGALLIVTTFVPLLLALTWGGRSYPWDSGRILGLFGTALVSLILFLITEARVKEPILSLSLFKNRVFSMSNLTSIVINMAFMGALMFLPLFMQQVLGISATKSGTTMLPLMVGMIGSSIISGTIIARMKKYKPVLIVGTMIMVLGIFLMTTVTVHSTQFDMVWRMVILGLGLGPAQSVFTLAVQNAVQPTEIGVATSASQFFRQIGGTIGVAIFGTVLTNTLTTEMPKHMPEIPGMQGQSFSALTGEGGAGLTGNLDVSSKVKAAFDEQYATIKGALEGDKKAQTTVLANPQTPAQLKTLVQNADRTPAVLKTQILRQLKTTMDKQADELSTKLNTGLKEGFAASIIHLFRVGMWISLLALLLTFFVPQIPLKSRQTNVRTVAAD</sequence>
<dbReference type="PROSITE" id="PS50850">
    <property type="entry name" value="MFS"/>
    <property type="match status" value="1"/>
</dbReference>
<dbReference type="EMBL" id="BMOD01000003">
    <property type="protein sequence ID" value="GGJ28997.1"/>
    <property type="molecule type" value="Genomic_DNA"/>
</dbReference>
<feature type="transmembrane region" description="Helical" evidence="7">
    <location>
        <begin position="291"/>
        <end position="310"/>
    </location>
</feature>
<feature type="transmembrane region" description="Helical" evidence="7">
    <location>
        <begin position="383"/>
        <end position="405"/>
    </location>
</feature>
<feature type="transmembrane region" description="Helical" evidence="7">
    <location>
        <begin position="222"/>
        <end position="241"/>
    </location>
</feature>
<feature type="transmembrane region" description="Helical" evidence="7">
    <location>
        <begin position="564"/>
        <end position="589"/>
    </location>
</feature>
<evidence type="ECO:0000256" key="2">
    <source>
        <dbReference type="ARBA" id="ARBA00022448"/>
    </source>
</evidence>
<dbReference type="Pfam" id="PF07690">
    <property type="entry name" value="MFS_1"/>
    <property type="match status" value="1"/>
</dbReference>
<dbReference type="CDD" id="cd17502">
    <property type="entry name" value="MFS_Azr1_MDR_like"/>
    <property type="match status" value="1"/>
</dbReference>
<feature type="transmembrane region" description="Helical" evidence="7">
    <location>
        <begin position="79"/>
        <end position="98"/>
    </location>
</feature>
<dbReference type="Gene3D" id="1.20.1720.10">
    <property type="entry name" value="Multidrug resistance protein D"/>
    <property type="match status" value="1"/>
</dbReference>